<dbReference type="PROSITE" id="PS00330">
    <property type="entry name" value="HEMOLYSIN_CALCIUM"/>
    <property type="match status" value="4"/>
</dbReference>
<dbReference type="Gene3D" id="2.150.10.10">
    <property type="entry name" value="Serralysin-like metalloprotease, C-terminal"/>
    <property type="match status" value="3"/>
</dbReference>
<reference evidence="3" key="1">
    <citation type="submission" date="2020-11" db="EMBL/GenBank/DDBJ databases">
        <authorList>
            <person name="Kim M.K."/>
        </authorList>
    </citation>
    <scope>NUCLEOTIDE SEQUENCE</scope>
    <source>
        <strain evidence="3">BT350</strain>
    </source>
</reference>
<organism evidence="3 4">
    <name type="scientific">Microvirga alba</name>
    <dbReference type="NCBI Taxonomy" id="2791025"/>
    <lineage>
        <taxon>Bacteria</taxon>
        <taxon>Pseudomonadati</taxon>
        <taxon>Pseudomonadota</taxon>
        <taxon>Alphaproteobacteria</taxon>
        <taxon>Hyphomicrobiales</taxon>
        <taxon>Methylobacteriaceae</taxon>
        <taxon>Microvirga</taxon>
    </lineage>
</organism>
<evidence type="ECO:0000256" key="2">
    <source>
        <dbReference type="ARBA" id="ARBA00022525"/>
    </source>
</evidence>
<evidence type="ECO:0000313" key="3">
    <source>
        <dbReference type="EMBL" id="MBF9233057.1"/>
    </source>
</evidence>
<dbReference type="PANTHER" id="PTHR38340:SF1">
    <property type="entry name" value="S-LAYER PROTEIN"/>
    <property type="match status" value="1"/>
</dbReference>
<evidence type="ECO:0000313" key="4">
    <source>
        <dbReference type="Proteomes" id="UP000599312"/>
    </source>
</evidence>
<comment type="caution">
    <text evidence="3">The sequence shown here is derived from an EMBL/GenBank/DDBJ whole genome shotgun (WGS) entry which is preliminary data.</text>
</comment>
<evidence type="ECO:0000256" key="1">
    <source>
        <dbReference type="ARBA" id="ARBA00004613"/>
    </source>
</evidence>
<accession>A0A931BUH0</accession>
<dbReference type="SUPFAM" id="SSF51120">
    <property type="entry name" value="beta-Roll"/>
    <property type="match status" value="4"/>
</dbReference>
<keyword evidence="4" id="KW-1185">Reference proteome</keyword>
<dbReference type="PRINTS" id="PR00313">
    <property type="entry name" value="CABNDNGRPT"/>
</dbReference>
<dbReference type="AlphaFoldDB" id="A0A931BUH0"/>
<name>A0A931BUH0_9HYPH</name>
<protein>
    <submittedName>
        <fullName evidence="3">Calcium-binding protein</fullName>
    </submittedName>
</protein>
<dbReference type="RefSeq" id="WP_196271035.1">
    <property type="nucleotide sequence ID" value="NZ_JADQDO010000002.1"/>
</dbReference>
<dbReference type="InterPro" id="IPR011049">
    <property type="entry name" value="Serralysin-like_metalloprot_C"/>
</dbReference>
<sequence>MTRHIINEDNAINVTGAPGFSLPNGDEIVISRWGYITATGSSANGIMAAGKASITVYGAVGSIDDTAISAVNGPTTTTIGSGGIVYGSLYGMALGNGSATVQNGGTIANGKNWGCAILYSSPSSAEGLTVFNSGEILGATGSGNGVGAIWAEGFGADTVVNTGRIRGNVSLGDGNDLYFGKGGTVEGIIDLGFGDNQAYGGAGSETFTALTGNDTIDGGDGIDTFTISEVALTLDLSVTGPQNTGLGMDVIRNIENIVSGIGSDKLTGNALANVFDSKSGFDTLDGGGGDDQLFGGTGDDKLFGGEGNDTLDGGQGNDTVDGGAGYDTVTFRDAETLNRAVTLDLSNPSSPGNTYGADTYINVEAFLGTKLGDTFTGDALGNLFDGAAGNDTLRGGGGDDTLIGGAGADRMEGGVGNDKFYVDNAGDVVVEIAGGGVDEVVASISYALTDQVENLSAAATGALTLTGNGLDNNIKGNAANNVLNGGAGADTLDGGAGADHMLGGSGNDTYHVDNTGDVVTEVAAGDGLDTVIASVSFTLGAFVENLTGSGASSLTLTGNTLDNVITGGSGHDTLYGGQGKDTLTGGAGKDTFVFDTRIDKTKTQVDLITDFNVKDDGIWLDNAIFRALGKKGTPANPVQLKKDAFWIGAKAHDKSDRIIYDLKKGALYYDSDGSGKAAAILIATLPKGLKTLSEKDFFVI</sequence>
<dbReference type="Pfam" id="PF00353">
    <property type="entry name" value="HemolysinCabind"/>
    <property type="match status" value="5"/>
</dbReference>
<dbReference type="Proteomes" id="UP000599312">
    <property type="component" value="Unassembled WGS sequence"/>
</dbReference>
<dbReference type="InterPro" id="IPR018511">
    <property type="entry name" value="Hemolysin-typ_Ca-bd_CS"/>
</dbReference>
<dbReference type="InterPro" id="IPR001343">
    <property type="entry name" value="Hemolysn_Ca-bd"/>
</dbReference>
<dbReference type="InterPro" id="IPR050557">
    <property type="entry name" value="RTX_toxin/Mannuronan_C5-epim"/>
</dbReference>
<dbReference type="GO" id="GO:0005576">
    <property type="term" value="C:extracellular region"/>
    <property type="evidence" value="ECO:0007669"/>
    <property type="project" value="UniProtKB-SubCell"/>
</dbReference>
<dbReference type="EMBL" id="JADQDO010000002">
    <property type="protein sequence ID" value="MBF9233057.1"/>
    <property type="molecule type" value="Genomic_DNA"/>
</dbReference>
<keyword evidence="2" id="KW-0964">Secreted</keyword>
<proteinExistence type="predicted"/>
<gene>
    <name evidence="3" type="ORF">I2H38_06655</name>
</gene>
<comment type="subcellular location">
    <subcellularLocation>
        <location evidence="1">Secreted</location>
    </subcellularLocation>
</comment>
<dbReference type="PANTHER" id="PTHR38340">
    <property type="entry name" value="S-LAYER PROTEIN"/>
    <property type="match status" value="1"/>
</dbReference>
<dbReference type="GO" id="GO:0005509">
    <property type="term" value="F:calcium ion binding"/>
    <property type="evidence" value="ECO:0007669"/>
    <property type="project" value="InterPro"/>
</dbReference>